<feature type="non-terminal residue" evidence="2">
    <location>
        <position position="1"/>
    </location>
</feature>
<feature type="compositionally biased region" description="Low complexity" evidence="1">
    <location>
        <begin position="33"/>
        <end position="42"/>
    </location>
</feature>
<protein>
    <submittedName>
        <fullName evidence="2">ABC transporter, permease protein (Cluster 13, osmolytes)</fullName>
    </submittedName>
</protein>
<feature type="compositionally biased region" description="Gly residues" evidence="1">
    <location>
        <begin position="135"/>
        <end position="147"/>
    </location>
</feature>
<proteinExistence type="predicted"/>
<feature type="compositionally biased region" description="Basic residues" evidence="1">
    <location>
        <begin position="11"/>
        <end position="23"/>
    </location>
</feature>
<feature type="region of interest" description="Disordered" evidence="1">
    <location>
        <begin position="1"/>
        <end position="215"/>
    </location>
</feature>
<organism evidence="2">
    <name type="scientific">uncultured Friedmanniella sp</name>
    <dbReference type="NCBI Taxonomy" id="335381"/>
    <lineage>
        <taxon>Bacteria</taxon>
        <taxon>Bacillati</taxon>
        <taxon>Actinomycetota</taxon>
        <taxon>Actinomycetes</taxon>
        <taxon>Propionibacteriales</taxon>
        <taxon>Nocardioidaceae</taxon>
        <taxon>Friedmanniella</taxon>
        <taxon>environmental samples</taxon>
    </lineage>
</organism>
<gene>
    <name evidence="2" type="ORF">AVDCRST_MAG48-2403</name>
</gene>
<feature type="compositionally biased region" description="Basic residues" evidence="1">
    <location>
        <begin position="44"/>
        <end position="57"/>
    </location>
</feature>
<feature type="non-terminal residue" evidence="2">
    <location>
        <position position="215"/>
    </location>
</feature>
<name>A0A6J4KX40_9ACTN</name>
<sequence length="215" mass="22741">ELGLDPEQPARHRLVPRAARASRGRAGAGGPGHRPAARLPGVPHRPRRQPGPRRARRHLLDPLTGVVRRPAGTAGHPDPGPGERGGGADHLLGGPARAQRRRRPAVGAARGQAVRLRRRLQRLGPAAPGRAAAGHAGGLRGPPGGHGLQHRPGHRRGAGRERRPRPTVPPRVQQHLLHPADRRARPHRGARAAGRRPHPAHPTGHPALGQGAARV</sequence>
<dbReference type="EMBL" id="CADCTS010000345">
    <property type="protein sequence ID" value="CAA9316806.1"/>
    <property type="molecule type" value="Genomic_DNA"/>
</dbReference>
<dbReference type="AlphaFoldDB" id="A0A6J4KX40"/>
<feature type="compositionally biased region" description="Basic residues" evidence="1">
    <location>
        <begin position="184"/>
        <end position="199"/>
    </location>
</feature>
<evidence type="ECO:0000256" key="1">
    <source>
        <dbReference type="SAM" id="MobiDB-lite"/>
    </source>
</evidence>
<evidence type="ECO:0000313" key="2">
    <source>
        <dbReference type="EMBL" id="CAA9316806.1"/>
    </source>
</evidence>
<reference evidence="2" key="1">
    <citation type="submission" date="2020-02" db="EMBL/GenBank/DDBJ databases">
        <authorList>
            <person name="Meier V. D."/>
        </authorList>
    </citation>
    <scope>NUCLEOTIDE SEQUENCE</scope>
    <source>
        <strain evidence="2">AVDCRST_MAG48</strain>
    </source>
</reference>
<feature type="compositionally biased region" description="Low complexity" evidence="1">
    <location>
        <begin position="105"/>
        <end position="114"/>
    </location>
</feature>
<feature type="compositionally biased region" description="Basic residues" evidence="1">
    <location>
        <begin position="148"/>
        <end position="165"/>
    </location>
</feature>
<feature type="compositionally biased region" description="Low complexity" evidence="1">
    <location>
        <begin position="122"/>
        <end position="134"/>
    </location>
</feature>
<accession>A0A6J4KX40</accession>